<dbReference type="AlphaFoldDB" id="M0DYY3"/>
<protein>
    <recommendedName>
        <fullName evidence="3">DNA-cytosine methyltransferase</fullName>
    </recommendedName>
</protein>
<organism evidence="1 2">
    <name type="scientific">Halorubrum saccharovorum DSM 1137</name>
    <dbReference type="NCBI Taxonomy" id="1227484"/>
    <lineage>
        <taxon>Archaea</taxon>
        <taxon>Methanobacteriati</taxon>
        <taxon>Methanobacteriota</taxon>
        <taxon>Stenosarchaea group</taxon>
        <taxon>Halobacteria</taxon>
        <taxon>Halobacteriales</taxon>
        <taxon>Haloferacaceae</taxon>
        <taxon>Halorubrum</taxon>
    </lineage>
</organism>
<accession>M0DYY3</accession>
<gene>
    <name evidence="1" type="ORF">C471_08545</name>
</gene>
<sequence>MALMESHREYAVDELAELAAPDQKEIRVLDVFSGPGGVGYALRELFTAPHVDGWFCGVDETDYSERYPGDFRQMDACDLTLDALGLDKPVDLVWLSPPCQAYARPSHVHYDDPKAVFPTFEDLGVRDLTSLGREYVIENVVGCDDLRDPVALNGVAFGERYVYRRLFETSFDLPEWSVRAGPDQETVPMDSVGEKAYARVKGTHFATEWDKTEIRAAIPGKYVAYVLSHCPTLPAIEVPGGNVEYRKRGAGGGNAHLGSFGGGV</sequence>
<dbReference type="eggNOG" id="ENOG502N5VX">
    <property type="taxonomic scope" value="Archaea"/>
</dbReference>
<proteinExistence type="predicted"/>
<keyword evidence="2" id="KW-1185">Reference proteome</keyword>
<evidence type="ECO:0000313" key="2">
    <source>
        <dbReference type="Proteomes" id="UP000011514"/>
    </source>
</evidence>
<name>M0DYY3_9EURY</name>
<dbReference type="EMBL" id="AOJE01000038">
    <property type="protein sequence ID" value="ELZ39314.1"/>
    <property type="molecule type" value="Genomic_DNA"/>
</dbReference>
<evidence type="ECO:0008006" key="3">
    <source>
        <dbReference type="Google" id="ProtNLM"/>
    </source>
</evidence>
<dbReference type="Proteomes" id="UP000011514">
    <property type="component" value="Unassembled WGS sequence"/>
</dbReference>
<comment type="caution">
    <text evidence="1">The sequence shown here is derived from an EMBL/GenBank/DDBJ whole genome shotgun (WGS) entry which is preliminary data.</text>
</comment>
<reference evidence="1 2" key="1">
    <citation type="journal article" date="2014" name="PLoS Genet.">
        <title>Phylogenetically driven sequencing of extremely halophilic archaea reveals strategies for static and dynamic osmo-response.</title>
        <authorList>
            <person name="Becker E.A."/>
            <person name="Seitzer P.M."/>
            <person name="Tritt A."/>
            <person name="Larsen D."/>
            <person name="Krusor M."/>
            <person name="Yao A.I."/>
            <person name="Wu D."/>
            <person name="Madern D."/>
            <person name="Eisen J.A."/>
            <person name="Darling A.E."/>
            <person name="Facciotti M.T."/>
        </authorList>
    </citation>
    <scope>NUCLEOTIDE SEQUENCE [LARGE SCALE GENOMIC DNA]</scope>
    <source>
        <strain evidence="1 2">DSM 1137</strain>
    </source>
</reference>
<dbReference type="STRING" id="1227484.C471_08545"/>
<dbReference type="Gene3D" id="3.40.50.150">
    <property type="entry name" value="Vaccinia Virus protein VP39"/>
    <property type="match status" value="1"/>
</dbReference>
<dbReference type="PATRIC" id="fig|1227484.4.peg.1710"/>
<evidence type="ECO:0000313" key="1">
    <source>
        <dbReference type="EMBL" id="ELZ39314.1"/>
    </source>
</evidence>
<dbReference type="InterPro" id="IPR029063">
    <property type="entry name" value="SAM-dependent_MTases_sf"/>
</dbReference>
<dbReference type="SUPFAM" id="SSF53335">
    <property type="entry name" value="S-adenosyl-L-methionine-dependent methyltransferases"/>
    <property type="match status" value="1"/>
</dbReference>